<evidence type="ECO:0000313" key="2">
    <source>
        <dbReference type="EMBL" id="KAK8959842.1"/>
    </source>
</evidence>
<feature type="transmembrane region" description="Helical" evidence="1">
    <location>
        <begin position="20"/>
        <end position="45"/>
    </location>
</feature>
<dbReference type="EMBL" id="JBBWWR010000011">
    <property type="protein sequence ID" value="KAK8959842.1"/>
    <property type="molecule type" value="Genomic_DNA"/>
</dbReference>
<accession>A0ABR2M7E9</accession>
<organism evidence="2 3">
    <name type="scientific">Platanthera guangdongensis</name>
    <dbReference type="NCBI Taxonomy" id="2320717"/>
    <lineage>
        <taxon>Eukaryota</taxon>
        <taxon>Viridiplantae</taxon>
        <taxon>Streptophyta</taxon>
        <taxon>Embryophyta</taxon>
        <taxon>Tracheophyta</taxon>
        <taxon>Spermatophyta</taxon>
        <taxon>Magnoliopsida</taxon>
        <taxon>Liliopsida</taxon>
        <taxon>Asparagales</taxon>
        <taxon>Orchidaceae</taxon>
        <taxon>Orchidoideae</taxon>
        <taxon>Orchideae</taxon>
        <taxon>Orchidinae</taxon>
        <taxon>Platanthera</taxon>
    </lineage>
</organism>
<evidence type="ECO:0000256" key="1">
    <source>
        <dbReference type="SAM" id="Phobius"/>
    </source>
</evidence>
<keyword evidence="1" id="KW-0812">Transmembrane</keyword>
<protein>
    <submittedName>
        <fullName evidence="2">Uncharacterized protein</fullName>
    </submittedName>
</protein>
<reference evidence="2 3" key="1">
    <citation type="journal article" date="2022" name="Nat. Plants">
        <title>Genomes of leafy and leafless Platanthera orchids illuminate the evolution of mycoheterotrophy.</title>
        <authorList>
            <person name="Li M.H."/>
            <person name="Liu K.W."/>
            <person name="Li Z."/>
            <person name="Lu H.C."/>
            <person name="Ye Q.L."/>
            <person name="Zhang D."/>
            <person name="Wang J.Y."/>
            <person name="Li Y.F."/>
            <person name="Zhong Z.M."/>
            <person name="Liu X."/>
            <person name="Yu X."/>
            <person name="Liu D.K."/>
            <person name="Tu X.D."/>
            <person name="Liu B."/>
            <person name="Hao Y."/>
            <person name="Liao X.Y."/>
            <person name="Jiang Y.T."/>
            <person name="Sun W.H."/>
            <person name="Chen J."/>
            <person name="Chen Y.Q."/>
            <person name="Ai Y."/>
            <person name="Zhai J.W."/>
            <person name="Wu S.S."/>
            <person name="Zhou Z."/>
            <person name="Hsiao Y.Y."/>
            <person name="Wu W.L."/>
            <person name="Chen Y.Y."/>
            <person name="Lin Y.F."/>
            <person name="Hsu J.L."/>
            <person name="Li C.Y."/>
            <person name="Wang Z.W."/>
            <person name="Zhao X."/>
            <person name="Zhong W.Y."/>
            <person name="Ma X.K."/>
            <person name="Ma L."/>
            <person name="Huang J."/>
            <person name="Chen G.Z."/>
            <person name="Huang M.Z."/>
            <person name="Huang L."/>
            <person name="Peng D.H."/>
            <person name="Luo Y.B."/>
            <person name="Zou S.Q."/>
            <person name="Chen S.P."/>
            <person name="Lan S."/>
            <person name="Tsai W.C."/>
            <person name="Van de Peer Y."/>
            <person name="Liu Z.J."/>
        </authorList>
    </citation>
    <scope>NUCLEOTIDE SEQUENCE [LARGE SCALE GENOMIC DNA]</scope>
    <source>
        <strain evidence="2">Lor288</strain>
    </source>
</reference>
<comment type="caution">
    <text evidence="2">The sequence shown here is derived from an EMBL/GenBank/DDBJ whole genome shotgun (WGS) entry which is preliminary data.</text>
</comment>
<dbReference type="Proteomes" id="UP001412067">
    <property type="component" value="Unassembled WGS sequence"/>
</dbReference>
<proteinExistence type="predicted"/>
<name>A0ABR2M7E9_9ASPA</name>
<keyword evidence="3" id="KW-1185">Reference proteome</keyword>
<evidence type="ECO:0000313" key="3">
    <source>
        <dbReference type="Proteomes" id="UP001412067"/>
    </source>
</evidence>
<keyword evidence="1" id="KW-0472">Membrane</keyword>
<sequence>MNSLAAEECSPTLEKRRVDILVRYLLGGFLFLQMGLEIHASLMVIKGVEEFLKYNWPKSIHIFLHGQLNELSGRSAHREPDENLVYFEGCIVVLLVWLYEHTNIHFVVEFIARTRIS</sequence>
<keyword evidence="1" id="KW-1133">Transmembrane helix</keyword>
<gene>
    <name evidence="2" type="ORF">KSP40_PGU002562</name>
</gene>